<proteinExistence type="predicted"/>
<evidence type="ECO:0000313" key="2">
    <source>
        <dbReference type="EMBL" id="MFC4819319.1"/>
    </source>
</evidence>
<name>A0ABV9QUQ4_9GAMM</name>
<dbReference type="Pfam" id="PF13174">
    <property type="entry name" value="TPR_6"/>
    <property type="match status" value="1"/>
</dbReference>
<dbReference type="SUPFAM" id="SSF48452">
    <property type="entry name" value="TPR-like"/>
    <property type="match status" value="1"/>
</dbReference>
<dbReference type="PROSITE" id="PS50005">
    <property type="entry name" value="TPR"/>
    <property type="match status" value="1"/>
</dbReference>
<protein>
    <submittedName>
        <fullName evidence="2">Tetratricopeptide repeat protein</fullName>
    </submittedName>
</protein>
<dbReference type="InterPro" id="IPR011990">
    <property type="entry name" value="TPR-like_helical_dom_sf"/>
</dbReference>
<comment type="caution">
    <text evidence="2">The sequence shown here is derived from an EMBL/GenBank/DDBJ whole genome shotgun (WGS) entry which is preliminary data.</text>
</comment>
<accession>A0ABV9QUQ4</accession>
<evidence type="ECO:0000313" key="3">
    <source>
        <dbReference type="Proteomes" id="UP001595886"/>
    </source>
</evidence>
<dbReference type="InterPro" id="IPR019734">
    <property type="entry name" value="TPR_rpt"/>
</dbReference>
<sequence>MRIRIAVVSASLFVAGIAVGYAAQKVGPSLYQGKSKPEAARALIEAARVQAGDGSWERIAIGRIQYLGGARAEGQAVFDDILSKKHEASDEYRIGRVYCEAGEWNKARPLFERYVRENPKDEKEIAAIGAYHLLNGDRATAEDLFARSFKDDSELWATVAAAGAYLGVAPQE</sequence>
<reference evidence="3" key="1">
    <citation type="journal article" date="2019" name="Int. J. Syst. Evol. Microbiol.">
        <title>The Global Catalogue of Microorganisms (GCM) 10K type strain sequencing project: providing services to taxonomists for standard genome sequencing and annotation.</title>
        <authorList>
            <consortium name="The Broad Institute Genomics Platform"/>
            <consortium name="The Broad Institute Genome Sequencing Center for Infectious Disease"/>
            <person name="Wu L."/>
            <person name="Ma J."/>
        </authorList>
    </citation>
    <scope>NUCLEOTIDE SEQUENCE [LARGE SCALE GENOMIC DNA]</scope>
    <source>
        <strain evidence="3">CCUG 30340</strain>
    </source>
</reference>
<keyword evidence="1" id="KW-0802">TPR repeat</keyword>
<dbReference type="EMBL" id="JBHSHD010000003">
    <property type="protein sequence ID" value="MFC4819319.1"/>
    <property type="molecule type" value="Genomic_DNA"/>
</dbReference>
<dbReference type="Gene3D" id="1.25.40.10">
    <property type="entry name" value="Tetratricopeptide repeat domain"/>
    <property type="match status" value="1"/>
</dbReference>
<dbReference type="RefSeq" id="WP_380019077.1">
    <property type="nucleotide sequence ID" value="NZ_JBHSHD010000003.1"/>
</dbReference>
<organism evidence="2 3">
    <name type="scientific">Dokdonella ginsengisoli</name>
    <dbReference type="NCBI Taxonomy" id="363846"/>
    <lineage>
        <taxon>Bacteria</taxon>
        <taxon>Pseudomonadati</taxon>
        <taxon>Pseudomonadota</taxon>
        <taxon>Gammaproteobacteria</taxon>
        <taxon>Lysobacterales</taxon>
        <taxon>Rhodanobacteraceae</taxon>
        <taxon>Dokdonella</taxon>
    </lineage>
</organism>
<gene>
    <name evidence="2" type="ORF">ACFO6Q_03235</name>
</gene>
<dbReference type="Proteomes" id="UP001595886">
    <property type="component" value="Unassembled WGS sequence"/>
</dbReference>
<evidence type="ECO:0000256" key="1">
    <source>
        <dbReference type="PROSITE-ProRule" id="PRU00339"/>
    </source>
</evidence>
<feature type="repeat" description="TPR" evidence="1">
    <location>
        <begin position="88"/>
        <end position="121"/>
    </location>
</feature>
<keyword evidence="3" id="KW-1185">Reference proteome</keyword>